<dbReference type="RefSeq" id="WP_179445301.1">
    <property type="nucleotide sequence ID" value="NZ_JACBZS010000001.1"/>
</dbReference>
<proteinExistence type="inferred from homology"/>
<evidence type="ECO:0000256" key="10">
    <source>
        <dbReference type="ARBA" id="ARBA00022915"/>
    </source>
</evidence>
<comment type="similarity">
    <text evidence="4 15">Belongs to the aspartate-semialdehyde dehydrogenase family.</text>
</comment>
<dbReference type="InterPro" id="IPR012080">
    <property type="entry name" value="Asp_semialdehyde_DH"/>
</dbReference>
<reference evidence="18 19" key="1">
    <citation type="submission" date="2020-07" db="EMBL/GenBank/DDBJ databases">
        <title>Sequencing the genomes of 1000 actinobacteria strains.</title>
        <authorList>
            <person name="Klenk H.-P."/>
        </authorList>
    </citation>
    <scope>NUCLEOTIDE SEQUENCE [LARGE SCALE GENOMIC DNA]</scope>
    <source>
        <strain evidence="18 19">DSM 103164</strain>
    </source>
</reference>
<keyword evidence="8 15" id="KW-0791">Threonine biosynthesis</keyword>
<dbReference type="Gene3D" id="3.40.50.720">
    <property type="entry name" value="NAD(P)-binding Rossmann-like Domain"/>
    <property type="match status" value="1"/>
</dbReference>
<dbReference type="GO" id="GO:0004073">
    <property type="term" value="F:aspartate-semialdehyde dehydrogenase activity"/>
    <property type="evidence" value="ECO:0007669"/>
    <property type="project" value="UniProtKB-UniRule"/>
</dbReference>
<protein>
    <recommendedName>
        <fullName evidence="6 15">Aspartate-semialdehyde dehydrogenase</fullName>
        <shortName evidence="15">ASA dehydrogenase</shortName>
        <shortName evidence="15">ASADH</shortName>
        <ecNumber evidence="6 15">1.2.1.11</ecNumber>
    </recommendedName>
    <alternativeName>
        <fullName evidence="15">Aspartate-beta-semialdehyde dehydrogenase</fullName>
    </alternativeName>
</protein>
<dbReference type="UniPathway" id="UPA00051">
    <property type="reaction ID" value="UER00464"/>
</dbReference>
<dbReference type="NCBIfam" id="NF011456">
    <property type="entry name" value="PRK14874.1"/>
    <property type="match status" value="1"/>
</dbReference>
<dbReference type="Proteomes" id="UP000527616">
    <property type="component" value="Unassembled WGS sequence"/>
</dbReference>
<dbReference type="GO" id="GO:0051287">
    <property type="term" value="F:NAD binding"/>
    <property type="evidence" value="ECO:0007669"/>
    <property type="project" value="InterPro"/>
</dbReference>
<gene>
    <name evidence="15" type="primary">asd</name>
    <name evidence="18" type="ORF">GGQ54_002043</name>
</gene>
<dbReference type="CDD" id="cd02316">
    <property type="entry name" value="VcASADH2_like_N"/>
    <property type="match status" value="1"/>
</dbReference>
<evidence type="ECO:0000256" key="4">
    <source>
        <dbReference type="ARBA" id="ARBA00010584"/>
    </source>
</evidence>
<feature type="active site" description="Proton acceptor" evidence="15 16">
    <location>
        <position position="252"/>
    </location>
</feature>
<feature type="binding site" evidence="15">
    <location>
        <begin position="157"/>
        <end position="158"/>
    </location>
    <ligand>
        <name>NADP(+)</name>
        <dbReference type="ChEBI" id="CHEBI:58349"/>
    </ligand>
</feature>
<feature type="binding site" evidence="15">
    <location>
        <position position="154"/>
    </location>
    <ligand>
        <name>substrate</name>
    </ligand>
</feature>
<feature type="binding site" evidence="15">
    <location>
        <position position="245"/>
    </location>
    <ligand>
        <name>substrate</name>
    </ligand>
</feature>
<comment type="pathway">
    <text evidence="2 15">Amino-acid biosynthesis; L-lysine biosynthesis via DAP pathway; (S)-tetrahydrodipicolinate from L-aspartate: step 2/4.</text>
</comment>
<evidence type="ECO:0000256" key="15">
    <source>
        <dbReference type="HAMAP-Rule" id="MF_02121"/>
    </source>
</evidence>
<evidence type="ECO:0000256" key="14">
    <source>
        <dbReference type="ARBA" id="ARBA00047891"/>
    </source>
</evidence>
<dbReference type="PANTHER" id="PTHR46278:SF2">
    <property type="entry name" value="ASPARTATE-SEMIALDEHYDE DEHYDROGENASE"/>
    <property type="match status" value="1"/>
</dbReference>
<dbReference type="CDD" id="cd18131">
    <property type="entry name" value="ASADH_C_bac_euk_like"/>
    <property type="match status" value="1"/>
</dbReference>
<evidence type="ECO:0000256" key="6">
    <source>
        <dbReference type="ARBA" id="ARBA00013120"/>
    </source>
</evidence>
<comment type="subunit">
    <text evidence="5 15">Homodimer.</text>
</comment>
<evidence type="ECO:0000256" key="8">
    <source>
        <dbReference type="ARBA" id="ARBA00022697"/>
    </source>
</evidence>
<dbReference type="GO" id="GO:0071266">
    <property type="term" value="P:'de novo' L-methionine biosynthetic process"/>
    <property type="evidence" value="ECO:0007669"/>
    <property type="project" value="UniProtKB-UniRule"/>
</dbReference>
<sequence>MRVGVFGATGQVGGVMRTLLAERDFPVDEIRYFASARSAGTPLPFGDREVLVEDTATADFTGLDLALFSAGKTMSLEYAPKVAAAGATVIDNSSAWRGDPEVPLVVAEVNGADIDVAPKGIIANPNCTTMAAMPVLKPLHDAAGLRRLVVATYQAVSGSGGAGVAELATQLAAAPDPTPLAFDGSAIDFPAPEKYARTIAHDVLPLAGSLVDDGSGETDEEQKLRNESRKILHIPDLPVAGTCVRVPVFTGHSLAIHAEFADAIDPARATELLASAPGVELSDIPTPLQAAGADPVYVGRIRTDASAPEGRGLVLFVSNDNLRKGAALNAVQIAELIAARVSA</sequence>
<accession>A0A7Z0D9K3</accession>
<evidence type="ECO:0000259" key="17">
    <source>
        <dbReference type="SMART" id="SM00859"/>
    </source>
</evidence>
<evidence type="ECO:0000313" key="19">
    <source>
        <dbReference type="Proteomes" id="UP000527616"/>
    </source>
</evidence>
<dbReference type="UniPathway" id="UPA00050">
    <property type="reaction ID" value="UER00463"/>
</dbReference>
<dbReference type="InterPro" id="IPR000319">
    <property type="entry name" value="Asp-semialdehyde_DH_CS"/>
</dbReference>
<evidence type="ECO:0000256" key="3">
    <source>
        <dbReference type="ARBA" id="ARBA00005097"/>
    </source>
</evidence>
<comment type="caution">
    <text evidence="15">Lacks conserved residue(s) required for the propagation of feature annotation.</text>
</comment>
<evidence type="ECO:0000256" key="12">
    <source>
        <dbReference type="ARBA" id="ARBA00023154"/>
    </source>
</evidence>
<comment type="pathway">
    <text evidence="1 15">Amino-acid biosynthesis; L-methionine biosynthesis via de novo pathway; L-homoserine from L-aspartate: step 2/3.</text>
</comment>
<evidence type="ECO:0000256" key="11">
    <source>
        <dbReference type="ARBA" id="ARBA00023002"/>
    </source>
</evidence>
<dbReference type="Pfam" id="PF02774">
    <property type="entry name" value="Semialdhyde_dhC"/>
    <property type="match status" value="1"/>
</dbReference>
<evidence type="ECO:0000313" key="18">
    <source>
        <dbReference type="EMBL" id="NYI71483.1"/>
    </source>
</evidence>
<dbReference type="GO" id="GO:0046983">
    <property type="term" value="F:protein dimerization activity"/>
    <property type="evidence" value="ECO:0007669"/>
    <property type="project" value="InterPro"/>
</dbReference>
<dbReference type="PROSITE" id="PS01103">
    <property type="entry name" value="ASD"/>
    <property type="match status" value="1"/>
</dbReference>
<dbReference type="SUPFAM" id="SSF55347">
    <property type="entry name" value="Glyceraldehyde-3-phosphate dehydrogenase-like, C-terminal domain"/>
    <property type="match status" value="1"/>
</dbReference>
<dbReference type="PANTHER" id="PTHR46278">
    <property type="entry name" value="DEHYDROGENASE, PUTATIVE-RELATED"/>
    <property type="match status" value="1"/>
</dbReference>
<dbReference type="GO" id="GO:0050661">
    <property type="term" value="F:NADP binding"/>
    <property type="evidence" value="ECO:0007669"/>
    <property type="project" value="UniProtKB-UniRule"/>
</dbReference>
<dbReference type="GO" id="GO:0009097">
    <property type="term" value="P:isoleucine biosynthetic process"/>
    <property type="evidence" value="ECO:0007669"/>
    <property type="project" value="UniProtKB-UniRule"/>
</dbReference>
<keyword evidence="10 15" id="KW-0220">Diaminopimelate biosynthesis</keyword>
<feature type="binding site" evidence="15">
    <location>
        <position position="97"/>
    </location>
    <ligand>
        <name>phosphate</name>
        <dbReference type="ChEBI" id="CHEBI:43474"/>
    </ligand>
</feature>
<feature type="binding site" evidence="15">
    <location>
        <begin position="37"/>
        <end position="38"/>
    </location>
    <ligand>
        <name>NADP(+)</name>
        <dbReference type="ChEBI" id="CHEBI:58349"/>
    </ligand>
</feature>
<keyword evidence="19" id="KW-1185">Reference proteome</keyword>
<comment type="catalytic activity">
    <reaction evidence="14 15">
        <text>L-aspartate 4-semialdehyde + phosphate + NADP(+) = 4-phospho-L-aspartate + NADPH + H(+)</text>
        <dbReference type="Rhea" id="RHEA:24284"/>
        <dbReference type="ChEBI" id="CHEBI:15378"/>
        <dbReference type="ChEBI" id="CHEBI:43474"/>
        <dbReference type="ChEBI" id="CHEBI:57535"/>
        <dbReference type="ChEBI" id="CHEBI:57783"/>
        <dbReference type="ChEBI" id="CHEBI:58349"/>
        <dbReference type="ChEBI" id="CHEBI:537519"/>
        <dbReference type="EC" id="1.2.1.11"/>
    </reaction>
</comment>
<evidence type="ECO:0000256" key="1">
    <source>
        <dbReference type="ARBA" id="ARBA00005021"/>
    </source>
</evidence>
<evidence type="ECO:0000256" key="5">
    <source>
        <dbReference type="ARBA" id="ARBA00011738"/>
    </source>
</evidence>
<dbReference type="InterPro" id="IPR036291">
    <property type="entry name" value="NAD(P)-bd_dom_sf"/>
</dbReference>
<dbReference type="InterPro" id="IPR000534">
    <property type="entry name" value="Semialdehyde_DH_NAD-bd"/>
</dbReference>
<evidence type="ECO:0000256" key="16">
    <source>
        <dbReference type="PIRSR" id="PIRSR000148-1"/>
    </source>
</evidence>
<keyword evidence="13 15" id="KW-0486">Methionine biosynthesis</keyword>
<feature type="active site" description="Acyl-thioester intermediate" evidence="15 16">
    <location>
        <position position="127"/>
    </location>
</feature>
<dbReference type="HAMAP" id="MF_02121">
    <property type="entry name" value="ASADH"/>
    <property type="match status" value="1"/>
</dbReference>
<dbReference type="InterPro" id="IPR005986">
    <property type="entry name" value="Asp_semialdehyde_DH_beta"/>
</dbReference>
<evidence type="ECO:0000256" key="2">
    <source>
        <dbReference type="ARBA" id="ARBA00005076"/>
    </source>
</evidence>
<evidence type="ECO:0000256" key="13">
    <source>
        <dbReference type="ARBA" id="ARBA00023167"/>
    </source>
</evidence>
<keyword evidence="9 15" id="KW-0521">NADP</keyword>
<dbReference type="UniPathway" id="UPA00034">
    <property type="reaction ID" value="UER00016"/>
</dbReference>
<feature type="binding site" evidence="15">
    <location>
        <position position="321"/>
    </location>
    <ligand>
        <name>NADP(+)</name>
        <dbReference type="ChEBI" id="CHEBI:58349"/>
    </ligand>
</feature>
<dbReference type="NCBIfam" id="TIGR01296">
    <property type="entry name" value="asd_B"/>
    <property type="match status" value="1"/>
</dbReference>
<evidence type="ECO:0000256" key="7">
    <source>
        <dbReference type="ARBA" id="ARBA00022605"/>
    </source>
</evidence>
<dbReference type="GO" id="GO:0019877">
    <property type="term" value="P:diaminopimelate biosynthetic process"/>
    <property type="evidence" value="ECO:0007669"/>
    <property type="project" value="UniProtKB-UniRule"/>
</dbReference>
<dbReference type="EMBL" id="JACBZS010000001">
    <property type="protein sequence ID" value="NYI71483.1"/>
    <property type="molecule type" value="Genomic_DNA"/>
</dbReference>
<keyword evidence="7 15" id="KW-0028">Amino-acid biosynthesis</keyword>
<name>A0A7Z0D9K3_9ACTN</name>
<dbReference type="SUPFAM" id="SSF51735">
    <property type="entry name" value="NAD(P)-binding Rossmann-fold domains"/>
    <property type="match status" value="1"/>
</dbReference>
<dbReference type="PIRSF" id="PIRSF000148">
    <property type="entry name" value="ASA_dh"/>
    <property type="match status" value="1"/>
</dbReference>
<dbReference type="GO" id="GO:0009088">
    <property type="term" value="P:threonine biosynthetic process"/>
    <property type="evidence" value="ECO:0007669"/>
    <property type="project" value="UniProtKB-UniRule"/>
</dbReference>
<feature type="binding site" evidence="15">
    <location>
        <position position="179"/>
    </location>
    <ligand>
        <name>NADP(+)</name>
        <dbReference type="ChEBI" id="CHEBI:58349"/>
    </ligand>
</feature>
<comment type="pathway">
    <text evidence="3 15">Amino-acid biosynthesis; L-threonine biosynthesis; L-threonine from L-aspartate: step 2/5.</text>
</comment>
<keyword evidence="11 15" id="KW-0560">Oxidoreductase</keyword>
<dbReference type="EC" id="1.2.1.11" evidence="6 15"/>
<dbReference type="SMART" id="SM00859">
    <property type="entry name" value="Semialdhyde_dh"/>
    <property type="match status" value="1"/>
</dbReference>
<comment type="function">
    <text evidence="15">Catalyzes the NADPH-dependent formation of L-aspartate-semialdehyde (L-ASA) by the reductive dephosphorylation of L-aspartyl-4-phosphate.</text>
</comment>
<evidence type="ECO:0000256" key="9">
    <source>
        <dbReference type="ARBA" id="ARBA00022857"/>
    </source>
</evidence>
<feature type="domain" description="Semialdehyde dehydrogenase NAD-binding" evidence="17">
    <location>
        <begin position="2"/>
        <end position="117"/>
    </location>
</feature>
<organism evidence="18 19">
    <name type="scientific">Naumannella cuiyingiana</name>
    <dbReference type="NCBI Taxonomy" id="1347891"/>
    <lineage>
        <taxon>Bacteria</taxon>
        <taxon>Bacillati</taxon>
        <taxon>Actinomycetota</taxon>
        <taxon>Actinomycetes</taxon>
        <taxon>Propionibacteriales</taxon>
        <taxon>Propionibacteriaceae</taxon>
        <taxon>Naumannella</taxon>
    </lineage>
</organism>
<feature type="binding site" evidence="15">
    <location>
        <begin position="9"/>
        <end position="12"/>
    </location>
    <ligand>
        <name>NADP(+)</name>
        <dbReference type="ChEBI" id="CHEBI:58349"/>
    </ligand>
</feature>
<dbReference type="Pfam" id="PF01118">
    <property type="entry name" value="Semialdhyde_dh"/>
    <property type="match status" value="1"/>
</dbReference>
<dbReference type="AlphaFoldDB" id="A0A7Z0D9K3"/>
<comment type="caution">
    <text evidence="18">The sequence shown here is derived from an EMBL/GenBank/DDBJ whole genome shotgun (WGS) entry which is preliminary data.</text>
</comment>
<dbReference type="GO" id="GO:0009089">
    <property type="term" value="P:lysine biosynthetic process via diaminopimelate"/>
    <property type="evidence" value="ECO:0007669"/>
    <property type="project" value="UniProtKB-UniRule"/>
</dbReference>
<dbReference type="Gene3D" id="3.30.360.10">
    <property type="entry name" value="Dihydrodipicolinate Reductase, domain 2"/>
    <property type="match status" value="1"/>
</dbReference>
<dbReference type="InterPro" id="IPR012280">
    <property type="entry name" value="Semialdhyde_DH_dimer_dom"/>
</dbReference>
<keyword evidence="12 15" id="KW-0457">Lysine biosynthesis</keyword>